<dbReference type="InterPro" id="IPR014710">
    <property type="entry name" value="RmlC-like_jellyroll"/>
</dbReference>
<dbReference type="PANTHER" id="PTHR36448">
    <property type="entry name" value="BLR7373 PROTEIN"/>
    <property type="match status" value="1"/>
</dbReference>
<dbReference type="InterPro" id="IPR011051">
    <property type="entry name" value="RmlC_Cupin_sf"/>
</dbReference>
<dbReference type="InterPro" id="IPR014500">
    <property type="entry name" value="UCP019307_cupin"/>
</dbReference>
<evidence type="ECO:0000313" key="3">
    <source>
        <dbReference type="Proteomes" id="UP000247790"/>
    </source>
</evidence>
<gene>
    <name evidence="2" type="ORF">DFQ00_12526</name>
</gene>
<proteinExistence type="predicted"/>
<accession>A0A2V4UY56</accession>
<dbReference type="Gene3D" id="2.60.120.10">
    <property type="entry name" value="Jelly Rolls"/>
    <property type="match status" value="1"/>
</dbReference>
<feature type="domain" description="Cupin type-2" evidence="1">
    <location>
        <begin position="68"/>
        <end position="114"/>
    </location>
</feature>
<reference evidence="2 3" key="1">
    <citation type="submission" date="2018-06" db="EMBL/GenBank/DDBJ databases">
        <title>Genomic Encyclopedia of Type Strains, Phase III (KMG-III): the genomes of soil and plant-associated and newly described type strains.</title>
        <authorList>
            <person name="Whitman W."/>
        </authorList>
    </citation>
    <scope>NUCLEOTIDE SEQUENCE [LARGE SCALE GENOMIC DNA]</scope>
    <source>
        <strain evidence="2 3">CECT 7022</strain>
    </source>
</reference>
<name>A0A2V4UY56_PAEBA</name>
<dbReference type="CDD" id="cd02219">
    <property type="entry name" value="cupin_YjlB-like"/>
    <property type="match status" value="1"/>
</dbReference>
<dbReference type="Pfam" id="PF07883">
    <property type="entry name" value="Cupin_2"/>
    <property type="match status" value="1"/>
</dbReference>
<dbReference type="PIRSF" id="PIRSF019307">
    <property type="entry name" value="UCP019307"/>
    <property type="match status" value="1"/>
</dbReference>
<comment type="caution">
    <text evidence="2">The sequence shown here is derived from an EMBL/GenBank/DDBJ whole genome shotgun (WGS) entry which is preliminary data.</text>
</comment>
<dbReference type="EMBL" id="QJSW01000025">
    <property type="protein sequence ID" value="PYE44249.1"/>
    <property type="molecule type" value="Genomic_DNA"/>
</dbReference>
<dbReference type="InterPro" id="IPR047121">
    <property type="entry name" value="YjiB-like"/>
</dbReference>
<dbReference type="Proteomes" id="UP000247790">
    <property type="component" value="Unassembled WGS sequence"/>
</dbReference>
<evidence type="ECO:0000313" key="2">
    <source>
        <dbReference type="EMBL" id="PYE44249.1"/>
    </source>
</evidence>
<dbReference type="SUPFAM" id="SSF51182">
    <property type="entry name" value="RmlC-like cupins"/>
    <property type="match status" value="1"/>
</dbReference>
<protein>
    <submittedName>
        <fullName evidence="2">Uncharacterized protein YjlB</fullName>
    </submittedName>
</protein>
<dbReference type="InterPro" id="IPR013096">
    <property type="entry name" value="Cupin_2"/>
</dbReference>
<dbReference type="RefSeq" id="WP_244213992.1">
    <property type="nucleotide sequence ID" value="NZ_CP054614.1"/>
</dbReference>
<organism evidence="2 3">
    <name type="scientific">Paenibacillus barcinonensis</name>
    <dbReference type="NCBI Taxonomy" id="198119"/>
    <lineage>
        <taxon>Bacteria</taxon>
        <taxon>Bacillati</taxon>
        <taxon>Bacillota</taxon>
        <taxon>Bacilli</taxon>
        <taxon>Bacillales</taxon>
        <taxon>Paenibacillaceae</taxon>
        <taxon>Paenibacillus</taxon>
    </lineage>
</organism>
<sequence length="176" mass="19556">MSEMDQDNPKYSGIQKLYFQDDGVIPNHPRLPVLLYRGVWLAESALAEARLNQNGWGNSWVNGVFDYHHYHSNAHEALAVISGFVKLTLGGEKGQKVYLKSGDVVVLPAGTGHKRLEASSDFRIAGAYPGGMSYNTRTGEQRERPKVLQEIQEVPIPDTDPVYGIAGPLTKLWYKS</sequence>
<dbReference type="PANTHER" id="PTHR36448:SF2">
    <property type="entry name" value="CUPIN TYPE-1 DOMAIN-CONTAINING PROTEIN"/>
    <property type="match status" value="1"/>
</dbReference>
<evidence type="ECO:0000259" key="1">
    <source>
        <dbReference type="Pfam" id="PF07883"/>
    </source>
</evidence>
<dbReference type="AlphaFoldDB" id="A0A2V4UY56"/>